<dbReference type="OrthoDB" id="9809185at2"/>
<evidence type="ECO:0000256" key="4">
    <source>
        <dbReference type="SAM" id="MobiDB-lite"/>
    </source>
</evidence>
<feature type="region of interest" description="Disordered" evidence="4">
    <location>
        <begin position="259"/>
        <end position="285"/>
    </location>
</feature>
<dbReference type="GO" id="GO:0008270">
    <property type="term" value="F:zinc ion binding"/>
    <property type="evidence" value="ECO:0007669"/>
    <property type="project" value="InterPro"/>
</dbReference>
<evidence type="ECO:0000313" key="6">
    <source>
        <dbReference type="EMBL" id="CCG09757.1"/>
    </source>
</evidence>
<organism evidence="6 7">
    <name type="scientific">Pararhodospirillum photometricum DSM 122</name>
    <dbReference type="NCBI Taxonomy" id="1150469"/>
    <lineage>
        <taxon>Bacteria</taxon>
        <taxon>Pseudomonadati</taxon>
        <taxon>Pseudomonadota</taxon>
        <taxon>Alphaproteobacteria</taxon>
        <taxon>Rhodospirillales</taxon>
        <taxon>Rhodospirillaceae</taxon>
        <taxon>Pararhodospirillum</taxon>
    </lineage>
</organism>
<dbReference type="PROSITE" id="PS00059">
    <property type="entry name" value="ADH_ZINC"/>
    <property type="match status" value="1"/>
</dbReference>
<keyword evidence="2" id="KW-0862">Zinc</keyword>
<dbReference type="GO" id="GO:0046526">
    <property type="term" value="F:D-xylulose reductase activity"/>
    <property type="evidence" value="ECO:0007669"/>
    <property type="project" value="UniProtKB-EC"/>
</dbReference>
<evidence type="ECO:0000259" key="5">
    <source>
        <dbReference type="Pfam" id="PF08240"/>
    </source>
</evidence>
<dbReference type="RefSeq" id="WP_014416385.1">
    <property type="nucleotide sequence ID" value="NC_017059.1"/>
</dbReference>
<dbReference type="InterPro" id="IPR002328">
    <property type="entry name" value="ADH_Zn_CS"/>
</dbReference>
<proteinExistence type="predicted"/>
<feature type="domain" description="Alcohol dehydrogenase-like N-terminal" evidence="5">
    <location>
        <begin position="25"/>
        <end position="129"/>
    </location>
</feature>
<keyword evidence="7" id="KW-1185">Reference proteome</keyword>
<name>H6SR35_PARPM</name>
<accession>H6SR35</accession>
<dbReference type="SUPFAM" id="SSF51735">
    <property type="entry name" value="NAD(P)-binding Rossmann-fold domains"/>
    <property type="match status" value="1"/>
</dbReference>
<evidence type="ECO:0000256" key="2">
    <source>
        <dbReference type="ARBA" id="ARBA00022833"/>
    </source>
</evidence>
<dbReference type="PANTHER" id="PTHR43401">
    <property type="entry name" value="L-THREONINE 3-DEHYDROGENASE"/>
    <property type="match status" value="1"/>
</dbReference>
<protein>
    <submittedName>
        <fullName evidence="6">Zinc-containing alcohol dehydrogenase superfamily</fullName>
        <ecNumber evidence="6">1.1.1.9</ecNumber>
    </submittedName>
</protein>
<evidence type="ECO:0000256" key="3">
    <source>
        <dbReference type="ARBA" id="ARBA00023002"/>
    </source>
</evidence>
<dbReference type="STRING" id="1150469.RSPPHO_03131"/>
<dbReference type="PANTHER" id="PTHR43401:SF2">
    <property type="entry name" value="L-THREONINE 3-DEHYDROGENASE"/>
    <property type="match status" value="1"/>
</dbReference>
<dbReference type="KEGG" id="rpm:RSPPHO_03131"/>
<dbReference type="Gene3D" id="3.90.180.10">
    <property type="entry name" value="Medium-chain alcohol dehydrogenases, catalytic domain"/>
    <property type="match status" value="1"/>
</dbReference>
<sequence>MKALVFSRPGSLSIEELPCPEPHGDELLIKVAASGICGTDVHIFHGGFPCAFPLVPGHEFAGEVVAVGPECVRFQPGARVAVEPNIPCNNCPECLRGEHHYCRAMRVPGVNLPGGMAEYVLVNERAAFDIGALPWEHGALVEPLSCVVHATERLAPQLGEQVLVMGAGPIGVLMARLMRARGVRAVDILEREPERRRAAAALGLGRVFGDPVEISAKTYDACADATGASVLVAEAANRLVRPGAGVGVWGAGADGDDRSRSFPLLSRRNPAPGQLHLAQEQPAGH</sequence>
<dbReference type="PATRIC" id="fig|1150469.3.peg.3529"/>
<keyword evidence="3 6" id="KW-0560">Oxidoreductase</keyword>
<dbReference type="Pfam" id="PF08240">
    <property type="entry name" value="ADH_N"/>
    <property type="match status" value="1"/>
</dbReference>
<keyword evidence="1" id="KW-0479">Metal-binding</keyword>
<dbReference type="InterPro" id="IPR011032">
    <property type="entry name" value="GroES-like_sf"/>
</dbReference>
<dbReference type="Proteomes" id="UP000033220">
    <property type="component" value="Chromosome DSM 122"/>
</dbReference>
<evidence type="ECO:0000313" key="7">
    <source>
        <dbReference type="Proteomes" id="UP000033220"/>
    </source>
</evidence>
<dbReference type="HOGENOM" id="CLU_026673_11_0_5"/>
<dbReference type="InterPro" id="IPR050129">
    <property type="entry name" value="Zn_alcohol_dh"/>
</dbReference>
<dbReference type="InterPro" id="IPR036291">
    <property type="entry name" value="NAD(P)-bd_dom_sf"/>
</dbReference>
<dbReference type="AlphaFoldDB" id="H6SR35"/>
<dbReference type="SUPFAM" id="SSF50129">
    <property type="entry name" value="GroES-like"/>
    <property type="match status" value="1"/>
</dbReference>
<evidence type="ECO:0000256" key="1">
    <source>
        <dbReference type="ARBA" id="ARBA00022723"/>
    </source>
</evidence>
<dbReference type="Gene3D" id="3.40.50.720">
    <property type="entry name" value="NAD(P)-binding Rossmann-like Domain"/>
    <property type="match status" value="1"/>
</dbReference>
<reference evidence="6 7" key="1">
    <citation type="submission" date="2012-02" db="EMBL/GenBank/DDBJ databases">
        <title>Shotgun genome sequence of Phaeospirillum photometricum DSM 122.</title>
        <authorList>
            <person name="Duquesne K."/>
            <person name="Sturgis J."/>
        </authorList>
    </citation>
    <scope>NUCLEOTIDE SEQUENCE [LARGE SCALE GENOMIC DNA]</scope>
    <source>
        <strain evidence="7">DSM122</strain>
    </source>
</reference>
<gene>
    <name evidence="6" type="ORF">RSPPHO_03131</name>
</gene>
<dbReference type="InterPro" id="IPR013154">
    <property type="entry name" value="ADH-like_N"/>
</dbReference>
<dbReference type="EMBL" id="HE663493">
    <property type="protein sequence ID" value="CCG09757.1"/>
    <property type="molecule type" value="Genomic_DNA"/>
</dbReference>
<dbReference type="eggNOG" id="COG1063">
    <property type="taxonomic scope" value="Bacteria"/>
</dbReference>
<dbReference type="EC" id="1.1.1.9" evidence="6"/>